<organism evidence="1 2">
    <name type="scientific">Streptomyces rectiviolaceus</name>
    <dbReference type="NCBI Taxonomy" id="332591"/>
    <lineage>
        <taxon>Bacteria</taxon>
        <taxon>Bacillati</taxon>
        <taxon>Actinomycetota</taxon>
        <taxon>Actinomycetes</taxon>
        <taxon>Kitasatosporales</taxon>
        <taxon>Streptomycetaceae</taxon>
        <taxon>Streptomyces</taxon>
    </lineage>
</organism>
<comment type="caution">
    <text evidence="1">The sequence shown here is derived from an EMBL/GenBank/DDBJ whole genome shotgun (WGS) entry which is preliminary data.</text>
</comment>
<evidence type="ECO:0000313" key="1">
    <source>
        <dbReference type="EMBL" id="GAA3144737.1"/>
    </source>
</evidence>
<evidence type="ECO:0008006" key="3">
    <source>
        <dbReference type="Google" id="ProtNLM"/>
    </source>
</evidence>
<keyword evidence="2" id="KW-1185">Reference proteome</keyword>
<sequence>MRSYIGNHQALNTLEFEELALGFDELPAGSDREAFQELFRGPLRPESRAERAARLDVAREVLAELREDGESGDEVAAWDALYADALTRTVPLLRVAAHSAGTFSGTGEAA</sequence>
<evidence type="ECO:0000313" key="2">
    <source>
        <dbReference type="Proteomes" id="UP001501637"/>
    </source>
</evidence>
<proteinExistence type="predicted"/>
<name>A0ABP6NDL4_9ACTN</name>
<accession>A0ABP6NDL4</accession>
<dbReference type="Proteomes" id="UP001501637">
    <property type="component" value="Unassembled WGS sequence"/>
</dbReference>
<dbReference type="RefSeq" id="WP_344529083.1">
    <property type="nucleotide sequence ID" value="NZ_BAAAUG010000183.1"/>
</dbReference>
<reference evidence="2" key="1">
    <citation type="journal article" date="2019" name="Int. J. Syst. Evol. Microbiol.">
        <title>The Global Catalogue of Microorganisms (GCM) 10K type strain sequencing project: providing services to taxonomists for standard genome sequencing and annotation.</title>
        <authorList>
            <consortium name="The Broad Institute Genomics Platform"/>
            <consortium name="The Broad Institute Genome Sequencing Center for Infectious Disease"/>
            <person name="Wu L."/>
            <person name="Ma J."/>
        </authorList>
    </citation>
    <scope>NUCLEOTIDE SEQUENCE [LARGE SCALE GENOMIC DNA]</scope>
    <source>
        <strain evidence="2">JCM 9092</strain>
    </source>
</reference>
<protein>
    <recommendedName>
        <fullName evidence="3">CdiI immunity protein domain-containing protein</fullName>
    </recommendedName>
</protein>
<gene>
    <name evidence="1" type="ORF">GCM10010449_75050</name>
</gene>
<dbReference type="EMBL" id="BAAAUG010000183">
    <property type="protein sequence ID" value="GAA3144737.1"/>
    <property type="molecule type" value="Genomic_DNA"/>
</dbReference>